<proteinExistence type="predicted"/>
<dbReference type="InterPro" id="IPR038590">
    <property type="entry name" value="YaeQ_sf"/>
</dbReference>
<evidence type="ECO:0000313" key="2">
    <source>
        <dbReference type="Proteomes" id="UP000196027"/>
    </source>
</evidence>
<evidence type="ECO:0008006" key="3">
    <source>
        <dbReference type="Google" id="ProtNLM"/>
    </source>
</evidence>
<dbReference type="Proteomes" id="UP000196027">
    <property type="component" value="Chromosome"/>
</dbReference>
<dbReference type="Pfam" id="PF07152">
    <property type="entry name" value="YaeQ"/>
    <property type="match status" value="1"/>
</dbReference>
<gene>
    <name evidence="1" type="ORF">OLMES_4973</name>
</gene>
<dbReference type="AlphaFoldDB" id="A0A1Y0IFD5"/>
<protein>
    <recommendedName>
        <fullName evidence="3">YaeQ family protein</fullName>
    </recommendedName>
</protein>
<dbReference type="InterPro" id="IPR011335">
    <property type="entry name" value="Restrct_endonuc-II-like"/>
</dbReference>
<dbReference type="PIRSF" id="PIRSF011484">
    <property type="entry name" value="YaeQ"/>
    <property type="match status" value="1"/>
</dbReference>
<dbReference type="InterPro" id="IPR009822">
    <property type="entry name" value="YaeQ"/>
</dbReference>
<dbReference type="Gene3D" id="3.10.640.10">
    <property type="entry name" value="Restriction endonuclease-like alpha-beta roll domain"/>
    <property type="match status" value="1"/>
</dbReference>
<dbReference type="SUPFAM" id="SSF52980">
    <property type="entry name" value="Restriction endonuclease-like"/>
    <property type="match status" value="1"/>
</dbReference>
<organism evidence="1 2">
    <name type="scientific">Oleiphilus messinensis</name>
    <dbReference type="NCBI Taxonomy" id="141451"/>
    <lineage>
        <taxon>Bacteria</taxon>
        <taxon>Pseudomonadati</taxon>
        <taxon>Pseudomonadota</taxon>
        <taxon>Gammaproteobacteria</taxon>
        <taxon>Oceanospirillales</taxon>
        <taxon>Oleiphilaceae</taxon>
        <taxon>Oleiphilus</taxon>
    </lineage>
</organism>
<dbReference type="EMBL" id="CP021425">
    <property type="protein sequence ID" value="ARU58960.1"/>
    <property type="molecule type" value="Genomic_DNA"/>
</dbReference>
<reference evidence="1 2" key="1">
    <citation type="submission" date="2017-05" db="EMBL/GenBank/DDBJ databases">
        <title>Genomic insights into alkan degradation activity of Oleiphilus messinensis.</title>
        <authorList>
            <person name="Kozyavkin S.A."/>
            <person name="Slesarev A.I."/>
            <person name="Golyshin P.N."/>
            <person name="Korzhenkov A."/>
            <person name="Golyshina O.N."/>
            <person name="Toshchakov S.V."/>
        </authorList>
    </citation>
    <scope>NUCLEOTIDE SEQUENCE [LARGE SCALE GENOMIC DNA]</scope>
    <source>
        <strain evidence="1 2">ME102</strain>
    </source>
</reference>
<keyword evidence="2" id="KW-1185">Reference proteome</keyword>
<sequence>MALSATLYKAHLTVNNFDTNEFGTYELTVARHPSETEARLMLRLIAFANYAHDRLEFTRGLCVSEEPELWQKDDTGHPQRWIELGLPEFKRLKQRSSKATQLVVFAYGDQNAQNWREQNQSSWAKLDNLSVTYIETADLQSAAQRCQRRMELHVSIQDGLFELTAFGDTQSGEPINIRLEKWK</sequence>
<dbReference type="PANTHER" id="PTHR38784">
    <property type="entry name" value="SUCROSE PHOSPHORYLASE"/>
    <property type="match status" value="1"/>
</dbReference>
<evidence type="ECO:0000313" key="1">
    <source>
        <dbReference type="EMBL" id="ARU58960.1"/>
    </source>
</evidence>
<dbReference type="SMART" id="SM01322">
    <property type="entry name" value="YaeQ"/>
    <property type="match status" value="1"/>
</dbReference>
<dbReference type="KEGG" id="ome:OLMES_4973"/>
<dbReference type="OrthoDB" id="5293309at2"/>
<dbReference type="RefSeq" id="WP_087463680.1">
    <property type="nucleotide sequence ID" value="NZ_CP021425.1"/>
</dbReference>
<name>A0A1Y0IFD5_9GAMM</name>
<dbReference type="PANTHER" id="PTHR38784:SF1">
    <property type="entry name" value="SUCROSE PHOSPHORYLASE"/>
    <property type="match status" value="1"/>
</dbReference>
<accession>A0A1Y0IFD5</accession>